<organism evidence="2 3">
    <name type="scientific">Trichogramma kaykai</name>
    <dbReference type="NCBI Taxonomy" id="54128"/>
    <lineage>
        <taxon>Eukaryota</taxon>
        <taxon>Metazoa</taxon>
        <taxon>Ecdysozoa</taxon>
        <taxon>Arthropoda</taxon>
        <taxon>Hexapoda</taxon>
        <taxon>Insecta</taxon>
        <taxon>Pterygota</taxon>
        <taxon>Neoptera</taxon>
        <taxon>Endopterygota</taxon>
        <taxon>Hymenoptera</taxon>
        <taxon>Apocrita</taxon>
        <taxon>Proctotrupomorpha</taxon>
        <taxon>Chalcidoidea</taxon>
        <taxon>Trichogrammatidae</taxon>
        <taxon>Trichogramma</taxon>
    </lineage>
</organism>
<accession>A0ABD2W4S2</accession>
<evidence type="ECO:0008006" key="4">
    <source>
        <dbReference type="Google" id="ProtNLM"/>
    </source>
</evidence>
<reference evidence="2 3" key="1">
    <citation type="journal article" date="2024" name="bioRxiv">
        <title>A reference genome for Trichogramma kaykai: A tiny desert-dwelling parasitoid wasp with competing sex-ratio distorters.</title>
        <authorList>
            <person name="Culotta J."/>
            <person name="Lindsey A.R."/>
        </authorList>
    </citation>
    <scope>NUCLEOTIDE SEQUENCE [LARGE SCALE GENOMIC DNA]</scope>
    <source>
        <strain evidence="2 3">KSX58</strain>
    </source>
</reference>
<comment type="caution">
    <text evidence="2">The sequence shown here is derived from an EMBL/GenBank/DDBJ whole genome shotgun (WGS) entry which is preliminary data.</text>
</comment>
<dbReference type="Proteomes" id="UP001627154">
    <property type="component" value="Unassembled WGS sequence"/>
</dbReference>
<dbReference type="AlphaFoldDB" id="A0ABD2W4S2"/>
<evidence type="ECO:0000256" key="1">
    <source>
        <dbReference type="SAM" id="MobiDB-lite"/>
    </source>
</evidence>
<evidence type="ECO:0000313" key="3">
    <source>
        <dbReference type="Proteomes" id="UP001627154"/>
    </source>
</evidence>
<sequence>MSSKASKSGKSKSSKSGKGWLIKRPSGDAWCKVCSKGFRRHATDLKKHVLCPLHTNKMESIDSIKQKSITSFGNRSSTKDDILRDMKIATFVACHTALLTMDHLCDLLKNNIPSIGVEYMKRLEDVPLRKEERDYVKDS</sequence>
<name>A0ABD2W4S2_9HYME</name>
<gene>
    <name evidence="2" type="ORF">TKK_016989</name>
</gene>
<keyword evidence="3" id="KW-1185">Reference proteome</keyword>
<dbReference type="EMBL" id="JBJJXI010000136">
    <property type="protein sequence ID" value="KAL3387902.1"/>
    <property type="molecule type" value="Genomic_DNA"/>
</dbReference>
<feature type="region of interest" description="Disordered" evidence="1">
    <location>
        <begin position="1"/>
        <end position="20"/>
    </location>
</feature>
<evidence type="ECO:0000313" key="2">
    <source>
        <dbReference type="EMBL" id="KAL3387902.1"/>
    </source>
</evidence>
<proteinExistence type="predicted"/>
<protein>
    <recommendedName>
        <fullName evidence="4">BED-type domain-containing protein</fullName>
    </recommendedName>
</protein>